<dbReference type="STRING" id="1318466.BN85401670"/>
<reference evidence="5 6" key="1">
    <citation type="journal article" date="2013" name="J. Mol. Microbiol. Biotechnol.">
        <title>Analysis of the Complete Genomes of Acholeplasma brassicae , A. palmae and A. laidlawii and Their Comparison to the Obligate Parasites from ' Candidatus Phytoplasma'.</title>
        <authorList>
            <person name="Kube M."/>
            <person name="Siewert C."/>
            <person name="Migdoll A.M."/>
            <person name="Duduk B."/>
            <person name="Holz S."/>
            <person name="Rabus R."/>
            <person name="Seemuller E."/>
            <person name="Mitrovic J."/>
            <person name="Muller I."/>
            <person name="Buttner C."/>
            <person name="Reinhardt R."/>
        </authorList>
    </citation>
    <scope>NUCLEOTIDE SEQUENCE [LARGE SCALE GENOMIC DNA]</scope>
    <source>
        <strain evidence="5 6">J233</strain>
    </source>
</reference>
<keyword evidence="6" id="KW-1185">Reference proteome</keyword>
<proteinExistence type="predicted"/>
<evidence type="ECO:0000256" key="3">
    <source>
        <dbReference type="SAM" id="SignalP"/>
    </source>
</evidence>
<dbReference type="OrthoDB" id="9790048at2"/>
<protein>
    <submittedName>
        <fullName evidence="5">ABC-type phosphate transport system, substrate-binding component</fullName>
    </submittedName>
</protein>
<evidence type="ECO:0000256" key="2">
    <source>
        <dbReference type="SAM" id="MobiDB-lite"/>
    </source>
</evidence>
<gene>
    <name evidence="5" type="primary">pstS</name>
    <name evidence="5" type="ORF">BN85401670</name>
</gene>
<dbReference type="Gene3D" id="3.40.190.10">
    <property type="entry name" value="Periplasmic binding protein-like II"/>
    <property type="match status" value="3"/>
</dbReference>
<dbReference type="Pfam" id="PF12849">
    <property type="entry name" value="PBP_like_2"/>
    <property type="match status" value="1"/>
</dbReference>
<dbReference type="InterPro" id="IPR024370">
    <property type="entry name" value="PBP_domain"/>
</dbReference>
<feature type="region of interest" description="Disordered" evidence="2">
    <location>
        <begin position="23"/>
        <end position="52"/>
    </location>
</feature>
<dbReference type="Proteomes" id="UP000032740">
    <property type="component" value="Chromosome"/>
</dbReference>
<dbReference type="PANTHER" id="PTHR30570">
    <property type="entry name" value="PERIPLASMIC PHOSPHATE BINDING COMPONENT OF PHOSPHATE ABC TRANSPORTER"/>
    <property type="match status" value="1"/>
</dbReference>
<feature type="compositionally biased region" description="Polar residues" evidence="2">
    <location>
        <begin position="34"/>
        <end position="52"/>
    </location>
</feature>
<feature type="domain" description="PBP" evidence="4">
    <location>
        <begin position="196"/>
        <end position="313"/>
    </location>
</feature>
<accession>U4KJN6</accession>
<dbReference type="RefSeq" id="WP_026654853.1">
    <property type="nucleotide sequence ID" value="NC_022538.1"/>
</dbReference>
<dbReference type="SUPFAM" id="SSF53850">
    <property type="entry name" value="Periplasmic binding protein-like II"/>
    <property type="match status" value="2"/>
</dbReference>
<dbReference type="InterPro" id="IPR050811">
    <property type="entry name" value="Phosphate_ABC_transporter"/>
</dbReference>
<evidence type="ECO:0000313" key="5">
    <source>
        <dbReference type="EMBL" id="CCV63744.1"/>
    </source>
</evidence>
<dbReference type="AlphaFoldDB" id="U4KJN6"/>
<sequence length="313" mass="33658">MKKILAAFLLLLGIITLTACTVEEPSNGGGDNETPPTQTDSEIQGYTRDSSSGTREAFFDIIGLPKTHSETTVAKVQESSSNGDMINKVKNDVNGIGYISLSSLDGSGLKGLKFQGVEATEDNVLNNTYELKRPFNYITKVSDESTESKLVEAFIAFINTQEGKKTIQDNGGIVEIKASDKKWSDIKSEYTITTQDNSAITIKFGGSTSVEKIAKALSGQFKALAGNFQVEHNHTGSGDAYKRTQGSEKDGANAVHIGFLSRNFGSSEANRAENTSGILAWDAVVAVVHTNNKLTNISASNLKAIFSGIRKNW</sequence>
<dbReference type="KEGG" id="apal:BN85401670"/>
<name>U4KJN6_ALTPJ</name>
<feature type="signal peptide" evidence="3">
    <location>
        <begin position="1"/>
        <end position="19"/>
    </location>
</feature>
<feature type="chain" id="PRO_5004651376" evidence="3">
    <location>
        <begin position="20"/>
        <end position="313"/>
    </location>
</feature>
<dbReference type="EMBL" id="FO681347">
    <property type="protein sequence ID" value="CCV63744.1"/>
    <property type="molecule type" value="Genomic_DNA"/>
</dbReference>
<evidence type="ECO:0000256" key="1">
    <source>
        <dbReference type="ARBA" id="ARBA00022729"/>
    </source>
</evidence>
<evidence type="ECO:0000313" key="6">
    <source>
        <dbReference type="Proteomes" id="UP000032740"/>
    </source>
</evidence>
<dbReference type="PANTHER" id="PTHR30570:SF1">
    <property type="entry name" value="PHOSPHATE-BINDING PROTEIN PSTS"/>
    <property type="match status" value="1"/>
</dbReference>
<evidence type="ECO:0000259" key="4">
    <source>
        <dbReference type="Pfam" id="PF12849"/>
    </source>
</evidence>
<dbReference type="PROSITE" id="PS51257">
    <property type="entry name" value="PROKAR_LIPOPROTEIN"/>
    <property type="match status" value="1"/>
</dbReference>
<organism evidence="5 6">
    <name type="scientific">Alteracholeplasma palmae (strain ATCC 49389 / J233)</name>
    <name type="common">Acholeplasma palmae</name>
    <dbReference type="NCBI Taxonomy" id="1318466"/>
    <lineage>
        <taxon>Bacteria</taxon>
        <taxon>Bacillati</taxon>
        <taxon>Mycoplasmatota</taxon>
        <taxon>Mollicutes</taxon>
        <taxon>Acholeplasmatales</taxon>
        <taxon>Acholeplasmataceae</taxon>
        <taxon>Acholeplasma</taxon>
    </lineage>
</organism>
<dbReference type="HOGENOM" id="CLU_914448_0_0_14"/>
<keyword evidence="1 3" id="KW-0732">Signal</keyword>